<evidence type="ECO:0000256" key="1">
    <source>
        <dbReference type="ARBA" id="ARBA00009505"/>
    </source>
</evidence>
<organism evidence="3 4">
    <name type="scientific">Batrachochytrium dendrobatidis (strain JEL423)</name>
    <dbReference type="NCBI Taxonomy" id="403673"/>
    <lineage>
        <taxon>Eukaryota</taxon>
        <taxon>Fungi</taxon>
        <taxon>Fungi incertae sedis</taxon>
        <taxon>Chytridiomycota</taxon>
        <taxon>Chytridiomycota incertae sedis</taxon>
        <taxon>Chytridiomycetes</taxon>
        <taxon>Rhizophydiales</taxon>
        <taxon>Rhizophydiales incertae sedis</taxon>
        <taxon>Batrachochytrium</taxon>
    </lineage>
</organism>
<dbReference type="STRING" id="403673.A0A177WC12"/>
<sequence>MILQYAEFVRNNAPTISSIESSVRSLTYILPGRFKNAEIFSEGLFALSSLTGHYHDSILAKEARRQQPHMPVSNFNRYTLASLKSSTLVNKLSILLTIVSTFEVFSEMVALKAGGKKLRYKTILAVECLKAVCRLLLLRLSGDRMLLHSQMPDREYDASKLLPADEVEGSYWTGKRTGSEHIPISYISGKNGSDKAMQFLQSRAMSDLSSSHTQLVPKLTGLRKLGELIFIIRPLLYVLAIRKYGIKSYKPWIMSLLLEIFSFGVMSGWTQFNVKRKLTELEKEELKRRSYLFLYYLLRTPFYEQHTKEQLTAIGQSLSAKPILSILGGIIQDYIPLWETYHFYTSPSIRR</sequence>
<gene>
    <name evidence="3" type="ORF">BDEG_21203</name>
</gene>
<dbReference type="VEuPathDB" id="FungiDB:BDEG_21203"/>
<keyword evidence="2" id="KW-0962">Peroxisome biogenesis</keyword>
<protein>
    <recommendedName>
        <fullName evidence="2">Peroxisomal membrane protein PEX16</fullName>
    </recommendedName>
</protein>
<reference evidence="3 4" key="1">
    <citation type="submission" date="2006-10" db="EMBL/GenBank/DDBJ databases">
        <title>The Genome Sequence of Batrachochytrium dendrobatidis JEL423.</title>
        <authorList>
            <consortium name="The Broad Institute Genome Sequencing Platform"/>
            <person name="Birren B."/>
            <person name="Lander E."/>
            <person name="Galagan J."/>
            <person name="Cuomo C."/>
            <person name="Devon K."/>
            <person name="Jaffe D."/>
            <person name="Butler J."/>
            <person name="Alvarez P."/>
            <person name="Gnerre S."/>
            <person name="Grabherr M."/>
            <person name="Kleber M."/>
            <person name="Mauceli E."/>
            <person name="Brockman W."/>
            <person name="Young S."/>
            <person name="LaButti K."/>
            <person name="Sykes S."/>
            <person name="DeCaprio D."/>
            <person name="Crawford M."/>
            <person name="Koehrsen M."/>
            <person name="Engels R."/>
            <person name="Montgomery P."/>
            <person name="Pearson M."/>
            <person name="Howarth C."/>
            <person name="Larson L."/>
            <person name="White J."/>
            <person name="O'Leary S."/>
            <person name="Kodira C."/>
            <person name="Zeng Q."/>
            <person name="Yandava C."/>
            <person name="Alvarado L."/>
            <person name="Longcore J."/>
            <person name="James T."/>
        </authorList>
    </citation>
    <scope>NUCLEOTIDE SEQUENCE [LARGE SCALE GENOMIC DNA]</scope>
    <source>
        <strain evidence="3 4">JEL423</strain>
    </source>
</reference>
<dbReference type="Pfam" id="PF08610">
    <property type="entry name" value="Pex16"/>
    <property type="match status" value="1"/>
</dbReference>
<dbReference type="InterPro" id="IPR013919">
    <property type="entry name" value="Pex16"/>
</dbReference>
<comment type="subcellular location">
    <subcellularLocation>
        <location evidence="2">Peroxisome membrane</location>
    </subcellularLocation>
</comment>
<reference evidence="3 4" key="2">
    <citation type="submission" date="2016-05" db="EMBL/GenBank/DDBJ databases">
        <title>Lineage-specific infection strategies underlie the spectrum of fungal disease in amphibians.</title>
        <authorList>
            <person name="Cuomo C.A."/>
            <person name="Farrer R.A."/>
            <person name="James T."/>
            <person name="Longcore J."/>
            <person name="Birren B."/>
        </authorList>
    </citation>
    <scope>NUCLEOTIDE SEQUENCE [LARGE SCALE GENOMIC DNA]</scope>
    <source>
        <strain evidence="3 4">JEL423</strain>
    </source>
</reference>
<dbReference type="PANTHER" id="PTHR13299:SF0">
    <property type="entry name" value="PEROXISOMAL MEMBRANE PROTEIN PEX16"/>
    <property type="match status" value="1"/>
</dbReference>
<dbReference type="eggNOG" id="KOG4546">
    <property type="taxonomic scope" value="Eukaryota"/>
</dbReference>
<comment type="similarity">
    <text evidence="1 2">Belongs to the peroxin-16 family.</text>
</comment>
<dbReference type="OrthoDB" id="2021143at2759"/>
<dbReference type="PANTHER" id="PTHR13299">
    <property type="entry name" value="PEROXISOMAL MEMBRANE PROTEIN PEX16"/>
    <property type="match status" value="1"/>
</dbReference>
<proteinExistence type="inferred from homology"/>
<evidence type="ECO:0000313" key="4">
    <source>
        <dbReference type="Proteomes" id="UP000077115"/>
    </source>
</evidence>
<dbReference type="GO" id="GO:0005778">
    <property type="term" value="C:peroxisomal membrane"/>
    <property type="evidence" value="ECO:0007669"/>
    <property type="project" value="UniProtKB-SubCell"/>
</dbReference>
<accession>A0A177WC12</accession>
<evidence type="ECO:0000313" key="3">
    <source>
        <dbReference type="EMBL" id="OAJ37140.1"/>
    </source>
</evidence>
<keyword evidence="2" id="KW-0576">Peroxisome</keyword>
<dbReference type="EMBL" id="DS022300">
    <property type="protein sequence ID" value="OAJ37140.1"/>
    <property type="molecule type" value="Genomic_DNA"/>
</dbReference>
<dbReference type="Proteomes" id="UP000077115">
    <property type="component" value="Unassembled WGS sequence"/>
</dbReference>
<evidence type="ECO:0000256" key="2">
    <source>
        <dbReference type="RuleBase" id="RU365003"/>
    </source>
</evidence>
<name>A0A177WC12_BATDL</name>
<dbReference type="AlphaFoldDB" id="A0A177WC12"/>
<dbReference type="GO" id="GO:0007031">
    <property type="term" value="P:peroxisome organization"/>
    <property type="evidence" value="ECO:0007669"/>
    <property type="project" value="UniProtKB-KW"/>
</dbReference>